<feature type="region of interest" description="Disordered" evidence="1">
    <location>
        <begin position="142"/>
        <end position="169"/>
    </location>
</feature>
<dbReference type="EMBL" id="UYSU01036883">
    <property type="protein sequence ID" value="VDL98292.1"/>
    <property type="molecule type" value="Genomic_DNA"/>
</dbReference>
<name>A0A183T609_SCHSO</name>
<proteinExistence type="predicted"/>
<reference evidence="2 3" key="2">
    <citation type="submission" date="2018-11" db="EMBL/GenBank/DDBJ databases">
        <authorList>
            <consortium name="Pathogen Informatics"/>
        </authorList>
    </citation>
    <scope>NUCLEOTIDE SEQUENCE [LARGE SCALE GENOMIC DNA]</scope>
    <source>
        <strain evidence="2 3">NST_G2</strain>
    </source>
</reference>
<dbReference type="STRING" id="70667.A0A183T609"/>
<reference evidence="4" key="1">
    <citation type="submission" date="2016-06" db="UniProtKB">
        <authorList>
            <consortium name="WormBaseParasite"/>
        </authorList>
    </citation>
    <scope>IDENTIFICATION</scope>
</reference>
<dbReference type="OrthoDB" id="6155592at2759"/>
<evidence type="ECO:0000313" key="3">
    <source>
        <dbReference type="Proteomes" id="UP000275846"/>
    </source>
</evidence>
<dbReference type="GO" id="GO:0003677">
    <property type="term" value="F:DNA binding"/>
    <property type="evidence" value="ECO:0007669"/>
    <property type="project" value="InterPro"/>
</dbReference>
<dbReference type="WBParaSite" id="SSLN_0001235701-mRNA-1">
    <property type="protein sequence ID" value="SSLN_0001235701-mRNA-1"/>
    <property type="gene ID" value="SSLN_0001235701"/>
</dbReference>
<evidence type="ECO:0000256" key="1">
    <source>
        <dbReference type="SAM" id="MobiDB-lite"/>
    </source>
</evidence>
<feature type="compositionally biased region" description="Polar residues" evidence="1">
    <location>
        <begin position="148"/>
        <end position="169"/>
    </location>
</feature>
<gene>
    <name evidence="2" type="ORF">SSLN_LOCUS11907</name>
</gene>
<keyword evidence="3" id="KW-1185">Reference proteome</keyword>
<feature type="region of interest" description="Disordered" evidence="1">
    <location>
        <begin position="239"/>
        <end position="261"/>
    </location>
</feature>
<dbReference type="CDD" id="cd00086">
    <property type="entry name" value="homeodomain"/>
    <property type="match status" value="1"/>
</dbReference>
<dbReference type="AlphaFoldDB" id="A0A183T609"/>
<organism evidence="4">
    <name type="scientific">Schistocephalus solidus</name>
    <name type="common">Tapeworm</name>
    <dbReference type="NCBI Taxonomy" id="70667"/>
    <lineage>
        <taxon>Eukaryota</taxon>
        <taxon>Metazoa</taxon>
        <taxon>Spiralia</taxon>
        <taxon>Lophotrochozoa</taxon>
        <taxon>Platyhelminthes</taxon>
        <taxon>Cestoda</taxon>
        <taxon>Eucestoda</taxon>
        <taxon>Diphyllobothriidea</taxon>
        <taxon>Diphyllobothriidae</taxon>
        <taxon>Schistocephalus</taxon>
    </lineage>
</organism>
<sequence length="411" mass="44277">MKLTHHVWFQNRRSKERRMKQLNALGVRRPFFRHSRRMRGLRTGFVPEELSPEMAAELLNAPAYRGLFGETHASSIYAPSLFPTLADLASGIGPPAPPSATISVPTVPPLPPSGLHSDYGVALLPFDLLPASKKLPDALGPLAYHSLPPQNQHSGTPSTGQTTSLTGNFLPSAGLTLDVSVSQIRTQTPAADQGTRSRQTQLPSPFPSGSRPQTPRNSAPLGESALFFGEQQKPLMDNFSRSPSSSRVNNIHTQSQSSGPPAEVVYSELHTSTLTSFSDLTDDAALQQFSSLTREFGQQHKELNLPTDPPNALPLSCGNVEPKGFTGFSTDSSAPCDQFSHAASRILTTYPSPSASTRISTSSGLLYSNDPSSQSLFEGSWGLPADTSLSSFPAYKLLSAPPYQLRQRPTK</sequence>
<dbReference type="InterPro" id="IPR001356">
    <property type="entry name" value="HD"/>
</dbReference>
<protein>
    <submittedName>
        <fullName evidence="4">Homeobox domain-containing protein</fullName>
    </submittedName>
</protein>
<feature type="compositionally biased region" description="Polar residues" evidence="1">
    <location>
        <begin position="186"/>
        <end position="203"/>
    </location>
</feature>
<evidence type="ECO:0000313" key="4">
    <source>
        <dbReference type="WBParaSite" id="SSLN_0001235701-mRNA-1"/>
    </source>
</evidence>
<feature type="compositionally biased region" description="Polar residues" evidence="1">
    <location>
        <begin position="239"/>
        <end position="259"/>
    </location>
</feature>
<evidence type="ECO:0000313" key="2">
    <source>
        <dbReference type="EMBL" id="VDL98292.1"/>
    </source>
</evidence>
<accession>A0A183T609</accession>
<dbReference type="Proteomes" id="UP000275846">
    <property type="component" value="Unassembled WGS sequence"/>
</dbReference>
<feature type="region of interest" description="Disordered" evidence="1">
    <location>
        <begin position="186"/>
        <end position="221"/>
    </location>
</feature>